<feature type="signal peptide" evidence="1">
    <location>
        <begin position="1"/>
        <end position="24"/>
    </location>
</feature>
<evidence type="ECO:0008006" key="4">
    <source>
        <dbReference type="Google" id="ProtNLM"/>
    </source>
</evidence>
<reference evidence="2 3" key="1">
    <citation type="journal article" date="2016" name="Nat. Commun.">
        <title>Thousands of microbial genomes shed light on interconnected biogeochemical processes in an aquifer system.</title>
        <authorList>
            <person name="Anantharaman K."/>
            <person name="Brown C.T."/>
            <person name="Hug L.A."/>
            <person name="Sharon I."/>
            <person name="Castelle C.J."/>
            <person name="Probst A.J."/>
            <person name="Thomas B.C."/>
            <person name="Singh A."/>
            <person name="Wilkins M.J."/>
            <person name="Karaoz U."/>
            <person name="Brodie E.L."/>
            <person name="Williams K.H."/>
            <person name="Hubbard S.S."/>
            <person name="Banfield J.F."/>
        </authorList>
    </citation>
    <scope>NUCLEOTIDE SEQUENCE [LARGE SCALE GENOMIC DNA]</scope>
</reference>
<evidence type="ECO:0000313" key="2">
    <source>
        <dbReference type="EMBL" id="OGN08628.1"/>
    </source>
</evidence>
<dbReference type="AlphaFoldDB" id="A0A1F8F7N8"/>
<accession>A0A1F8F7N8</accession>
<name>A0A1F8F7N8_9BACT</name>
<evidence type="ECO:0000256" key="1">
    <source>
        <dbReference type="SAM" id="SignalP"/>
    </source>
</evidence>
<dbReference type="EMBL" id="MGJP01000058">
    <property type="protein sequence ID" value="OGN08628.1"/>
    <property type="molecule type" value="Genomic_DNA"/>
</dbReference>
<sequence length="167" mass="18568">MKEKLILLSLLTLSVSFIPGDTSAQTSQNLMSESANPILSNLKWDIIDVVITSGFVSDNNSAYYIYTFENKSKKEILISIESIFPGILRLAPNKSETMLFVCQSVLKPATLAVAVNIFAVSGENKLDFKNTAGLFFPEGLLSWLSDGFYERYYGDKINIYMPADSLK</sequence>
<evidence type="ECO:0000313" key="3">
    <source>
        <dbReference type="Proteomes" id="UP000177167"/>
    </source>
</evidence>
<keyword evidence="1" id="KW-0732">Signal</keyword>
<protein>
    <recommendedName>
        <fullName evidence="4">DUF11 domain-containing protein</fullName>
    </recommendedName>
</protein>
<comment type="caution">
    <text evidence="2">The sequence shown here is derived from an EMBL/GenBank/DDBJ whole genome shotgun (WGS) entry which is preliminary data.</text>
</comment>
<dbReference type="Proteomes" id="UP000177167">
    <property type="component" value="Unassembled WGS sequence"/>
</dbReference>
<proteinExistence type="predicted"/>
<gene>
    <name evidence="2" type="ORF">A3J46_02920</name>
</gene>
<organism evidence="2 3">
    <name type="scientific">Candidatus Yanofskybacteria bacterium RIFCSPHIGHO2_02_FULL_41_11</name>
    <dbReference type="NCBI Taxonomy" id="1802675"/>
    <lineage>
        <taxon>Bacteria</taxon>
        <taxon>Candidatus Yanofskyibacteriota</taxon>
    </lineage>
</organism>
<feature type="chain" id="PRO_5009535496" description="DUF11 domain-containing protein" evidence="1">
    <location>
        <begin position="25"/>
        <end position="167"/>
    </location>
</feature>